<comment type="caution">
    <text evidence="1">The sequence shown here is derived from an EMBL/GenBank/DDBJ whole genome shotgun (WGS) entry which is preliminary data.</text>
</comment>
<dbReference type="AlphaFoldDB" id="A0AAN8N9F9"/>
<reference evidence="1 2" key="1">
    <citation type="submission" date="2019-10" db="EMBL/GenBank/DDBJ databases">
        <authorList>
            <person name="Palmer J.M."/>
        </authorList>
    </citation>
    <scope>NUCLEOTIDE SEQUENCE [LARGE SCALE GENOMIC DNA]</scope>
    <source>
        <strain evidence="1 2">TWF718</strain>
    </source>
</reference>
<evidence type="ECO:0000313" key="1">
    <source>
        <dbReference type="EMBL" id="KAK6352055.1"/>
    </source>
</evidence>
<accession>A0AAN8N9F9</accession>
<keyword evidence="2" id="KW-1185">Reference proteome</keyword>
<protein>
    <submittedName>
        <fullName evidence="1">Uncharacterized protein</fullName>
    </submittedName>
</protein>
<evidence type="ECO:0000313" key="2">
    <source>
        <dbReference type="Proteomes" id="UP001313282"/>
    </source>
</evidence>
<dbReference type="Gene3D" id="2.100.10.50">
    <property type="match status" value="1"/>
</dbReference>
<proteinExistence type="predicted"/>
<sequence length="150" mass="16802">MPDNRITAINVKYGRDYESGAVQCMNPGGGSADINHGHKGEYVFIHVERDPHARGMTDVALFITDSDEGDGDLAKGAGGKYRYLIPREEISEGYIVEVALWRGHIDSAPYGWKWAYHPYVSADINNGRGGDYLYFLYKQGDLGQRRAEDR</sequence>
<dbReference type="EMBL" id="JAVHNR010000002">
    <property type="protein sequence ID" value="KAK6352055.1"/>
    <property type="molecule type" value="Genomic_DNA"/>
</dbReference>
<gene>
    <name evidence="1" type="ORF">TWF718_005204</name>
</gene>
<name>A0AAN8N9F9_9PEZI</name>
<dbReference type="Proteomes" id="UP001313282">
    <property type="component" value="Unassembled WGS sequence"/>
</dbReference>
<organism evidence="1 2">
    <name type="scientific">Orbilia javanica</name>
    <dbReference type="NCBI Taxonomy" id="47235"/>
    <lineage>
        <taxon>Eukaryota</taxon>
        <taxon>Fungi</taxon>
        <taxon>Dikarya</taxon>
        <taxon>Ascomycota</taxon>
        <taxon>Pezizomycotina</taxon>
        <taxon>Orbiliomycetes</taxon>
        <taxon>Orbiliales</taxon>
        <taxon>Orbiliaceae</taxon>
        <taxon>Orbilia</taxon>
    </lineage>
</organism>